<dbReference type="SUPFAM" id="SSF46894">
    <property type="entry name" value="C-terminal effector domain of the bipartite response regulators"/>
    <property type="match status" value="1"/>
</dbReference>
<dbReference type="SUPFAM" id="SSF52540">
    <property type="entry name" value="P-loop containing nucleoside triphosphate hydrolases"/>
    <property type="match status" value="1"/>
</dbReference>
<evidence type="ECO:0000313" key="5">
    <source>
        <dbReference type="EMBL" id="TDG23088.1"/>
    </source>
</evidence>
<evidence type="ECO:0000256" key="2">
    <source>
        <dbReference type="PROSITE-ProRule" id="PRU01091"/>
    </source>
</evidence>
<comment type="caution">
    <text evidence="5">The sequence shown here is derived from an EMBL/GenBank/DDBJ whole genome shotgun (WGS) entry which is preliminary data.</text>
</comment>
<dbReference type="SMART" id="SM00862">
    <property type="entry name" value="Trans_reg_C"/>
    <property type="match status" value="1"/>
</dbReference>
<dbReference type="PANTHER" id="PTHR47691">
    <property type="entry name" value="REGULATOR-RELATED"/>
    <property type="match status" value="1"/>
</dbReference>
<evidence type="ECO:0000259" key="4">
    <source>
        <dbReference type="PROSITE" id="PS51755"/>
    </source>
</evidence>
<dbReference type="InterPro" id="IPR058852">
    <property type="entry name" value="HTH_77"/>
</dbReference>
<dbReference type="GO" id="GO:0006355">
    <property type="term" value="P:regulation of DNA-templated transcription"/>
    <property type="evidence" value="ECO:0007669"/>
    <property type="project" value="InterPro"/>
</dbReference>
<dbReference type="InterPro" id="IPR016032">
    <property type="entry name" value="Sig_transdc_resp-reg_C-effctor"/>
</dbReference>
<protein>
    <submittedName>
        <fullName evidence="5">Transcriptional regulator</fullName>
    </submittedName>
</protein>
<dbReference type="PANTHER" id="PTHR47691:SF3">
    <property type="entry name" value="HTH-TYPE TRANSCRIPTIONAL REGULATOR RV0890C-RELATED"/>
    <property type="match status" value="1"/>
</dbReference>
<dbReference type="Pfam" id="PF25872">
    <property type="entry name" value="HTH_77"/>
    <property type="match status" value="1"/>
</dbReference>
<keyword evidence="6" id="KW-1185">Reference proteome</keyword>
<dbReference type="OrthoDB" id="9811542at2"/>
<dbReference type="CDD" id="cd00383">
    <property type="entry name" value="trans_reg_C"/>
    <property type="match status" value="1"/>
</dbReference>
<gene>
    <name evidence="5" type="ORF">EYW47_14115</name>
</gene>
<organism evidence="5 6">
    <name type="scientific">Paraburkholderia silviterrae</name>
    <dbReference type="NCBI Taxonomy" id="2528715"/>
    <lineage>
        <taxon>Bacteria</taxon>
        <taxon>Pseudomonadati</taxon>
        <taxon>Pseudomonadota</taxon>
        <taxon>Betaproteobacteria</taxon>
        <taxon>Burkholderiales</taxon>
        <taxon>Burkholderiaceae</taxon>
        <taxon>Paraburkholderia</taxon>
    </lineage>
</organism>
<dbReference type="InterPro" id="IPR036388">
    <property type="entry name" value="WH-like_DNA-bd_sf"/>
</dbReference>
<dbReference type="AlphaFoldDB" id="A0A4V2ZZ08"/>
<keyword evidence="1 2" id="KW-0238">DNA-binding</keyword>
<dbReference type="EMBL" id="SMRP01000006">
    <property type="protein sequence ID" value="TDG23088.1"/>
    <property type="molecule type" value="Genomic_DNA"/>
</dbReference>
<dbReference type="Pfam" id="PF00486">
    <property type="entry name" value="Trans_reg_C"/>
    <property type="match status" value="1"/>
</dbReference>
<reference evidence="5 6" key="1">
    <citation type="submission" date="2019-03" db="EMBL/GenBank/DDBJ databases">
        <title>Paraburkholderia sp. 4M-K11, isolated from subtropical forest soil.</title>
        <authorList>
            <person name="Gao Z.-H."/>
            <person name="Qiu L.-H."/>
        </authorList>
    </citation>
    <scope>NUCLEOTIDE SEQUENCE [LARGE SCALE GENOMIC DNA]</scope>
    <source>
        <strain evidence="5 6">4M-K11</strain>
    </source>
</reference>
<evidence type="ECO:0000256" key="1">
    <source>
        <dbReference type="ARBA" id="ARBA00023125"/>
    </source>
</evidence>
<dbReference type="GO" id="GO:0000160">
    <property type="term" value="P:phosphorelay signal transduction system"/>
    <property type="evidence" value="ECO:0007669"/>
    <property type="project" value="InterPro"/>
</dbReference>
<evidence type="ECO:0000256" key="3">
    <source>
        <dbReference type="SAM" id="MobiDB-lite"/>
    </source>
</evidence>
<feature type="DNA-binding region" description="OmpR/PhoB-type" evidence="2">
    <location>
        <begin position="5"/>
        <end position="100"/>
    </location>
</feature>
<evidence type="ECO:0000313" key="6">
    <source>
        <dbReference type="Proteomes" id="UP000295722"/>
    </source>
</evidence>
<dbReference type="PROSITE" id="PS51755">
    <property type="entry name" value="OMPR_PHOB"/>
    <property type="match status" value="1"/>
</dbReference>
<dbReference type="GO" id="GO:0003677">
    <property type="term" value="F:DNA binding"/>
    <property type="evidence" value="ECO:0007669"/>
    <property type="project" value="UniProtKB-UniRule"/>
</dbReference>
<dbReference type="InterPro" id="IPR027417">
    <property type="entry name" value="P-loop_NTPase"/>
</dbReference>
<dbReference type="Proteomes" id="UP000295722">
    <property type="component" value="Unassembled WGS sequence"/>
</dbReference>
<proteinExistence type="predicted"/>
<sequence length="505" mass="53513">MWRAWEMHNFGRVAVSLECREVFVDGVPQHIGTRAFEILELLISAAGELVTKDQIMRVVWPKTIVVENNIQVHISTLRKLLGGKRGWIRTEAGRGYRLAPPADGPAHATQGDPDPAAAPVPVRASAAQRTWPLIGREREAAELRGLVERELLVTLVGPGGVGKSHLALEVATALACSRGVQACHVDLACVSGHGALVAMLLGALRGAKEPGAGDMGDVLREIGASEAVLVFDNGERCVDALAAVCETIAASNTGASMIVTSREPLRVACERIYRVGPLAVPDALAGGSDIEASSAVRMFVARARAMGTEFPADPKTLQAIANVCRRLDGLPLALELAAARAASLGVKGLVADLERSLLSLSGGLRTAPARHRTLRASIEWSYALLDEAERIVLRRLAAFPGIFTLEAACALATCEQLSRDAVLDCVVNLASKSLLVVHSAGLSKCYSLLESVRAYALEKLEEAGEHVQFGERYAARAEIDKPVRLVPRAVSIAAATPVPASAAYV</sequence>
<name>A0A4V2ZZ08_9BURK</name>
<feature type="domain" description="OmpR/PhoB-type" evidence="4">
    <location>
        <begin position="5"/>
        <end position="100"/>
    </location>
</feature>
<dbReference type="Gene3D" id="1.10.10.10">
    <property type="entry name" value="Winged helix-like DNA-binding domain superfamily/Winged helix DNA-binding domain"/>
    <property type="match status" value="1"/>
</dbReference>
<dbReference type="InterPro" id="IPR001867">
    <property type="entry name" value="OmpR/PhoB-type_DNA-bd"/>
</dbReference>
<feature type="region of interest" description="Disordered" evidence="3">
    <location>
        <begin position="99"/>
        <end position="119"/>
    </location>
</feature>
<dbReference type="Gene3D" id="3.40.50.300">
    <property type="entry name" value="P-loop containing nucleotide triphosphate hydrolases"/>
    <property type="match status" value="1"/>
</dbReference>
<accession>A0A4V2ZZ08</accession>